<evidence type="ECO:0000256" key="5">
    <source>
        <dbReference type="SAM" id="MobiDB-lite"/>
    </source>
</evidence>
<proteinExistence type="predicted"/>
<dbReference type="InterPro" id="IPR011545">
    <property type="entry name" value="DEAD/DEAH_box_helicase_dom"/>
</dbReference>
<dbReference type="EMBL" id="JAGIOL010000001">
    <property type="protein sequence ID" value="MBP2435594.1"/>
    <property type="molecule type" value="Genomic_DNA"/>
</dbReference>
<keyword evidence="9" id="KW-1185">Reference proteome</keyword>
<keyword evidence="4" id="KW-0067">ATP-binding</keyword>
<keyword evidence="3 8" id="KW-0347">Helicase</keyword>
<dbReference type="InterPro" id="IPR014001">
    <property type="entry name" value="Helicase_ATP-bd"/>
</dbReference>
<dbReference type="Proteomes" id="UP001519362">
    <property type="component" value="Unassembled WGS sequence"/>
</dbReference>
<dbReference type="PROSITE" id="PS51194">
    <property type="entry name" value="HELICASE_CTER"/>
    <property type="match status" value="1"/>
</dbReference>
<evidence type="ECO:0000256" key="2">
    <source>
        <dbReference type="ARBA" id="ARBA00022801"/>
    </source>
</evidence>
<dbReference type="InterPro" id="IPR002464">
    <property type="entry name" value="DNA/RNA_helicase_DEAH_CS"/>
</dbReference>
<dbReference type="InterPro" id="IPR013689">
    <property type="entry name" value="RNA_helicase_ATP-dep_HrpB_C"/>
</dbReference>
<dbReference type="PANTHER" id="PTHR43519:SF1">
    <property type="entry name" value="ATP-DEPENDENT RNA HELICASE HRPB"/>
    <property type="match status" value="1"/>
</dbReference>
<dbReference type="EC" id="3.6.4.13" evidence="8"/>
<dbReference type="InterPro" id="IPR049614">
    <property type="entry name" value="HrpB_DEXH"/>
</dbReference>
<name>A0ABS4ZEA6_9MICO</name>
<dbReference type="Gene3D" id="3.40.50.300">
    <property type="entry name" value="P-loop containing nucleotide triphosphate hydrolases"/>
    <property type="match status" value="2"/>
</dbReference>
<dbReference type="SUPFAM" id="SSF52540">
    <property type="entry name" value="P-loop containing nucleoside triphosphate hydrolases"/>
    <property type="match status" value="1"/>
</dbReference>
<comment type="caution">
    <text evidence="8">The sequence shown here is derived from an EMBL/GenBank/DDBJ whole genome shotgun (WGS) entry which is preliminary data.</text>
</comment>
<protein>
    <submittedName>
        <fullName evidence="8">ATP-dependent helicase HrpB</fullName>
        <ecNumber evidence="8">3.6.4.13</ecNumber>
    </submittedName>
</protein>
<dbReference type="Pfam" id="PF00270">
    <property type="entry name" value="DEAD"/>
    <property type="match status" value="1"/>
</dbReference>
<feature type="compositionally biased region" description="Basic and acidic residues" evidence="5">
    <location>
        <begin position="266"/>
        <end position="280"/>
    </location>
</feature>
<dbReference type="RefSeq" id="WP_165132421.1">
    <property type="nucleotide sequence ID" value="NZ_CP049253.1"/>
</dbReference>
<dbReference type="Gene3D" id="1.20.120.1080">
    <property type="match status" value="1"/>
</dbReference>
<sequence length="841" mass="89197">MASRPFDIARIGAGLVVARAESELRAAAQTGAMVVTAAPGTGKTTVVPPLVANLVDGRVIVTQPRRVAVRSAARRLAQLSQTEIGGSVGYTVRGESHTSENTRVEVVTPGVLLRRLLNNPSLDGVGAVIVDEVHERSIDGDLLLGMLAEVRELRDDLLAVAMSATLDASAVSDLLRGAAIVDVPSALHPLEIAYTPGPTRIDQWGVSRHFLSHLAAVAVTEHAADGGDALVFVPGAREVDAVVDLIRSRASGVEVLPLHGQLPPAEQDRATAGRTSETEPRRIIVSTSLAESSLTVPGVRLVIDAGLSREPRRDAGRDMTGLVTVSTSRAGAEQRAGRAARQEPGRAVRVYTEAEFAAMRPEATPEITAADLTDAALLLAAWGTPRAEGLRLLTPPPVAAIDRATETLRSLALISDTGHPTPLGARVSRMPAGPREARALLSAAEHDVPARAAGEVVAAISGGYRDAGADLTRVLRELRDGIAAGSARWRADAKRLAQLSSDVAAGTSTDAAGTVTALAFPERIARRVAAGSRTYLFASGTRAAIPESSPLLGTDWIAVAEVQRADGRVAEGTGAVIRLAAPLSEDRAIELGGNLLTVTRESRIIDGALRVREQTRLGAIPLSSTPARATEEDIASAYVAHVQESGLSVLRWSDEATMLRGRLSFLHRNLGEPWPDVSDDALLAHTDDWLLPALRSAGHRPNLSSLPLTQALRSLLPWPAAARFDELAPERLAVPSGSQIRIVYPASDEADARPVVPVKLQEVFGLAHTPRVADGRVPVLFHLLSPARHPLAVTDDLASFWSGPYADVRKQMRGKYPKHPWPEDPWSVPATAKTNRALRRQ</sequence>
<dbReference type="InterPro" id="IPR027417">
    <property type="entry name" value="P-loop_NTPase"/>
</dbReference>
<dbReference type="PANTHER" id="PTHR43519">
    <property type="entry name" value="ATP-DEPENDENT RNA HELICASE HRPB"/>
    <property type="match status" value="1"/>
</dbReference>
<dbReference type="InterPro" id="IPR001650">
    <property type="entry name" value="Helicase_C-like"/>
</dbReference>
<reference evidence="8 9" key="1">
    <citation type="submission" date="2021-03" db="EMBL/GenBank/DDBJ databases">
        <title>Sequencing the genomes of 1000 actinobacteria strains.</title>
        <authorList>
            <person name="Klenk H.-P."/>
        </authorList>
    </citation>
    <scope>NUCLEOTIDE SEQUENCE [LARGE SCALE GENOMIC DNA]</scope>
    <source>
        <strain evidence="8 9">DSM 24221</strain>
    </source>
</reference>
<evidence type="ECO:0000256" key="3">
    <source>
        <dbReference type="ARBA" id="ARBA00022806"/>
    </source>
</evidence>
<dbReference type="Pfam" id="PF08482">
    <property type="entry name" value="HrpB_C"/>
    <property type="match status" value="1"/>
</dbReference>
<accession>A0ABS4ZEA6</accession>
<keyword evidence="2 8" id="KW-0378">Hydrolase</keyword>
<feature type="region of interest" description="Disordered" evidence="5">
    <location>
        <begin position="816"/>
        <end position="841"/>
    </location>
</feature>
<dbReference type="PROSITE" id="PS00690">
    <property type="entry name" value="DEAH_ATP_HELICASE"/>
    <property type="match status" value="1"/>
</dbReference>
<dbReference type="PIRSF" id="PIRSF005496">
    <property type="entry name" value="ATP_hel_hrpB"/>
    <property type="match status" value="1"/>
</dbReference>
<dbReference type="CDD" id="cd18791">
    <property type="entry name" value="SF2_C_RHA"/>
    <property type="match status" value="1"/>
</dbReference>
<dbReference type="CDD" id="cd17990">
    <property type="entry name" value="DEXHc_HrpB"/>
    <property type="match status" value="1"/>
</dbReference>
<dbReference type="GO" id="GO:0003724">
    <property type="term" value="F:RNA helicase activity"/>
    <property type="evidence" value="ECO:0007669"/>
    <property type="project" value="UniProtKB-EC"/>
</dbReference>
<feature type="domain" description="Helicase C-terminal" evidence="7">
    <location>
        <begin position="210"/>
        <end position="383"/>
    </location>
</feature>
<evidence type="ECO:0000256" key="4">
    <source>
        <dbReference type="ARBA" id="ARBA00022840"/>
    </source>
</evidence>
<dbReference type="InterPro" id="IPR007502">
    <property type="entry name" value="Helicase-assoc_dom"/>
</dbReference>
<feature type="region of interest" description="Disordered" evidence="5">
    <location>
        <begin position="257"/>
        <end position="280"/>
    </location>
</feature>
<dbReference type="PROSITE" id="PS51192">
    <property type="entry name" value="HELICASE_ATP_BIND_1"/>
    <property type="match status" value="1"/>
</dbReference>
<dbReference type="Pfam" id="PF00271">
    <property type="entry name" value="Helicase_C"/>
    <property type="match status" value="1"/>
</dbReference>
<evidence type="ECO:0000256" key="1">
    <source>
        <dbReference type="ARBA" id="ARBA00022741"/>
    </source>
</evidence>
<dbReference type="SMART" id="SM00490">
    <property type="entry name" value="HELICc"/>
    <property type="match status" value="1"/>
</dbReference>
<evidence type="ECO:0000313" key="9">
    <source>
        <dbReference type="Proteomes" id="UP001519362"/>
    </source>
</evidence>
<evidence type="ECO:0000259" key="7">
    <source>
        <dbReference type="PROSITE" id="PS51194"/>
    </source>
</evidence>
<organism evidence="8 9">
    <name type="scientific">Microbacterium amylolyticum</name>
    <dbReference type="NCBI Taxonomy" id="936337"/>
    <lineage>
        <taxon>Bacteria</taxon>
        <taxon>Bacillati</taxon>
        <taxon>Actinomycetota</taxon>
        <taxon>Actinomycetes</taxon>
        <taxon>Micrococcales</taxon>
        <taxon>Microbacteriaceae</taxon>
        <taxon>Microbacterium</taxon>
    </lineage>
</organism>
<dbReference type="SMART" id="SM00847">
    <property type="entry name" value="HA2"/>
    <property type="match status" value="1"/>
</dbReference>
<evidence type="ECO:0000259" key="6">
    <source>
        <dbReference type="PROSITE" id="PS51192"/>
    </source>
</evidence>
<dbReference type="NCBIfam" id="TIGR01970">
    <property type="entry name" value="DEAH_box_HrpB"/>
    <property type="match status" value="1"/>
</dbReference>
<dbReference type="SMART" id="SM00487">
    <property type="entry name" value="DEXDc"/>
    <property type="match status" value="1"/>
</dbReference>
<dbReference type="InterPro" id="IPR010225">
    <property type="entry name" value="HrpB"/>
</dbReference>
<keyword evidence="1" id="KW-0547">Nucleotide-binding</keyword>
<feature type="domain" description="Helicase ATP-binding" evidence="6">
    <location>
        <begin position="24"/>
        <end position="184"/>
    </location>
</feature>
<evidence type="ECO:0000313" key="8">
    <source>
        <dbReference type="EMBL" id="MBP2435594.1"/>
    </source>
</evidence>
<dbReference type="GO" id="GO:0016787">
    <property type="term" value="F:hydrolase activity"/>
    <property type="evidence" value="ECO:0007669"/>
    <property type="project" value="UniProtKB-KW"/>
</dbReference>
<gene>
    <name evidence="8" type="ORF">JOF34_000180</name>
</gene>